<feature type="region of interest" description="Disordered" evidence="5">
    <location>
        <begin position="328"/>
        <end position="363"/>
    </location>
</feature>
<dbReference type="SUPFAM" id="SSF81321">
    <property type="entry name" value="Family A G protein-coupled receptor-like"/>
    <property type="match status" value="1"/>
</dbReference>
<dbReference type="Gene3D" id="1.20.1070.10">
    <property type="entry name" value="Rhodopsin 7-helix transmembrane proteins"/>
    <property type="match status" value="1"/>
</dbReference>
<dbReference type="OrthoDB" id="10069455at2759"/>
<dbReference type="GO" id="GO:0035240">
    <property type="term" value="F:dopamine binding"/>
    <property type="evidence" value="ECO:0007669"/>
    <property type="project" value="InterPro"/>
</dbReference>
<reference evidence="10" key="1">
    <citation type="submission" date="2025-08" db="UniProtKB">
        <authorList>
            <consortium name="RefSeq"/>
        </authorList>
    </citation>
    <scope>IDENTIFICATION</scope>
    <source>
        <tissue evidence="10">Gonads</tissue>
    </source>
</reference>
<evidence type="ECO:0000259" key="7">
    <source>
        <dbReference type="PROSITE" id="PS50261"/>
    </source>
</evidence>
<organism evidence="9 10">
    <name type="scientific">Sitophilus oryzae</name>
    <name type="common">Rice weevil</name>
    <name type="synonym">Curculio oryzae</name>
    <dbReference type="NCBI Taxonomy" id="7048"/>
    <lineage>
        <taxon>Eukaryota</taxon>
        <taxon>Metazoa</taxon>
        <taxon>Ecdysozoa</taxon>
        <taxon>Arthropoda</taxon>
        <taxon>Hexapoda</taxon>
        <taxon>Insecta</taxon>
        <taxon>Pterygota</taxon>
        <taxon>Neoptera</taxon>
        <taxon>Endopterygota</taxon>
        <taxon>Coleoptera</taxon>
        <taxon>Polyphaga</taxon>
        <taxon>Cucujiformia</taxon>
        <taxon>Curculionidae</taxon>
        <taxon>Dryophthorinae</taxon>
        <taxon>Sitophilus</taxon>
    </lineage>
</organism>
<dbReference type="PROSITE" id="PS50262">
    <property type="entry name" value="G_PROTEIN_RECEP_F1_2"/>
    <property type="match status" value="1"/>
</dbReference>
<evidence type="ECO:0000313" key="10">
    <source>
        <dbReference type="RefSeq" id="XP_030761559.1"/>
    </source>
</evidence>
<dbReference type="GeneID" id="115886511"/>
<dbReference type="GO" id="GO:0072545">
    <property type="term" value="F:L-tyrosine binding"/>
    <property type="evidence" value="ECO:0007669"/>
    <property type="project" value="InterPro"/>
</dbReference>
<dbReference type="GO" id="GO:0035643">
    <property type="term" value="F:L-DOPA receptor activity"/>
    <property type="evidence" value="ECO:0007669"/>
    <property type="project" value="TreeGrafter"/>
</dbReference>
<keyword evidence="9" id="KW-1185">Reference proteome</keyword>
<feature type="transmembrane region" description="Helical" evidence="6">
    <location>
        <begin position="280"/>
        <end position="302"/>
    </location>
</feature>
<dbReference type="GO" id="GO:0005886">
    <property type="term" value="C:plasma membrane"/>
    <property type="evidence" value="ECO:0007669"/>
    <property type="project" value="TreeGrafter"/>
</dbReference>
<evidence type="ECO:0000313" key="9">
    <source>
        <dbReference type="Proteomes" id="UP000504635"/>
    </source>
</evidence>
<feature type="compositionally biased region" description="Basic and acidic residues" evidence="5">
    <location>
        <begin position="335"/>
        <end position="344"/>
    </location>
</feature>
<dbReference type="GO" id="GO:0032438">
    <property type="term" value="P:melanosome organization"/>
    <property type="evidence" value="ECO:0007669"/>
    <property type="project" value="TreeGrafter"/>
</dbReference>
<dbReference type="GO" id="GO:0050848">
    <property type="term" value="P:regulation of calcium-mediated signaling"/>
    <property type="evidence" value="ECO:0007669"/>
    <property type="project" value="TreeGrafter"/>
</dbReference>
<evidence type="ECO:0000259" key="8">
    <source>
        <dbReference type="PROSITE" id="PS50262"/>
    </source>
</evidence>
<dbReference type="PROSITE" id="PS50261">
    <property type="entry name" value="G_PROTEIN_RECEP_F2_4"/>
    <property type="match status" value="1"/>
</dbReference>
<dbReference type="KEGG" id="soy:115886511"/>
<feature type="transmembrane region" description="Helical" evidence="6">
    <location>
        <begin position="156"/>
        <end position="175"/>
    </location>
</feature>
<dbReference type="InterPro" id="IPR001414">
    <property type="entry name" value="GPR143"/>
</dbReference>
<dbReference type="RefSeq" id="XP_030761559.1">
    <property type="nucleotide sequence ID" value="XM_030905699.1"/>
</dbReference>
<keyword evidence="4 6" id="KW-0472">Membrane</keyword>
<evidence type="ECO:0000256" key="5">
    <source>
        <dbReference type="SAM" id="MobiDB-lite"/>
    </source>
</evidence>
<keyword evidence="3 6" id="KW-1133">Transmembrane helix</keyword>
<dbReference type="GO" id="GO:0007166">
    <property type="term" value="P:cell surface receptor signaling pathway"/>
    <property type="evidence" value="ECO:0007669"/>
    <property type="project" value="InterPro"/>
</dbReference>
<feature type="transmembrane region" description="Helical" evidence="6">
    <location>
        <begin position="110"/>
        <end position="135"/>
    </location>
</feature>
<dbReference type="InterPro" id="IPR017452">
    <property type="entry name" value="GPCR_Rhodpsn_7TM"/>
</dbReference>
<dbReference type="InterPro" id="IPR017981">
    <property type="entry name" value="GPCR_2-like_7TM"/>
</dbReference>
<dbReference type="PANTHER" id="PTHR15177">
    <property type="entry name" value="G-PROTEIN COUPLED RECEPTOR 143"/>
    <property type="match status" value="1"/>
</dbReference>
<gene>
    <name evidence="10" type="primary">LOC115886511</name>
</gene>
<dbReference type="GO" id="GO:0072544">
    <property type="term" value="F:L-DOPA binding"/>
    <property type="evidence" value="ECO:0007669"/>
    <property type="project" value="InterPro"/>
</dbReference>
<feature type="transmembrane region" description="Helical" evidence="6">
    <location>
        <begin position="32"/>
        <end position="53"/>
    </location>
</feature>
<evidence type="ECO:0000256" key="1">
    <source>
        <dbReference type="ARBA" id="ARBA00004141"/>
    </source>
</evidence>
<evidence type="ECO:0000256" key="6">
    <source>
        <dbReference type="SAM" id="Phobius"/>
    </source>
</evidence>
<dbReference type="Proteomes" id="UP000504635">
    <property type="component" value="Unplaced"/>
</dbReference>
<dbReference type="PRINTS" id="PR00965">
    <property type="entry name" value="OCULARALBNSM"/>
</dbReference>
<evidence type="ECO:0000256" key="3">
    <source>
        <dbReference type="ARBA" id="ARBA00022989"/>
    </source>
</evidence>
<name>A0A6J2YEH7_SITOR</name>
<evidence type="ECO:0000256" key="2">
    <source>
        <dbReference type="ARBA" id="ARBA00022692"/>
    </source>
</evidence>
<dbReference type="AlphaFoldDB" id="A0A6J2YEH7"/>
<protein>
    <submittedName>
        <fullName evidence="10">G-protein coupled receptor 143-like</fullName>
    </submittedName>
</protein>
<feature type="domain" description="G-protein coupled receptors family 2 profile 2" evidence="7">
    <location>
        <begin position="32"/>
        <end position="307"/>
    </location>
</feature>
<dbReference type="InParanoid" id="A0A6J2YEH7"/>
<feature type="transmembrane region" description="Helical" evidence="6">
    <location>
        <begin position="195"/>
        <end position="215"/>
    </location>
</feature>
<keyword evidence="2 6" id="KW-0812">Transmembrane</keyword>
<accession>A0A6J2YEH7</accession>
<sequence length="363" mass="41444">MSDPTIQTFCCHHGNATNVALTVMRTFDTDTYNIVCLCSSALGVLGAVYQILPRKQFTNSHRWFSFPAERGRKIIIWLAVADLLAALGVFIRSMIWITNKNIMPAINDDSSVFFCSISSALIQYFYTSTCIWTLCYAIDMRLILAQKECKLRYYHMAAWIIPALLTSSGLCLLYYPDADCHAILSFETILFRFVPNYIATYLPIFVVMIANPILYHNSMGDMKRIITSASGQLTSRERSILDAISLKFSVIMGVFYLCWIPNLVNGLLVWVLWFELPSDVLIVVWNIMAFTNPLQAFFNSLVYRRWYSGSERVILPWRYYDEAEYTPRNSQLTRSSKDSGRDEGYPLLPGGPLKSINGYQSLP</sequence>
<evidence type="ECO:0000256" key="4">
    <source>
        <dbReference type="ARBA" id="ARBA00023136"/>
    </source>
</evidence>
<comment type="subcellular location">
    <subcellularLocation>
        <location evidence="1">Membrane</location>
        <topology evidence="1">Multi-pass membrane protein</topology>
    </subcellularLocation>
</comment>
<proteinExistence type="predicted"/>
<dbReference type="PANTHER" id="PTHR15177:SF2">
    <property type="entry name" value="G-PROTEIN COUPLED RECEPTOR 143"/>
    <property type="match status" value="1"/>
</dbReference>
<feature type="transmembrane region" description="Helical" evidence="6">
    <location>
        <begin position="248"/>
        <end position="274"/>
    </location>
</feature>
<dbReference type="Pfam" id="PF02101">
    <property type="entry name" value="Ocular_alb"/>
    <property type="match status" value="1"/>
</dbReference>
<feature type="domain" description="G-protein coupled receptors family 1 profile" evidence="8">
    <location>
        <begin position="43"/>
        <end position="303"/>
    </location>
</feature>
<feature type="transmembrane region" description="Helical" evidence="6">
    <location>
        <begin position="74"/>
        <end position="98"/>
    </location>
</feature>